<evidence type="ECO:0000313" key="2">
    <source>
        <dbReference type="Proteomes" id="UP001186974"/>
    </source>
</evidence>
<feature type="non-terminal residue" evidence="1">
    <location>
        <position position="1"/>
    </location>
</feature>
<keyword evidence="2" id="KW-1185">Reference proteome</keyword>
<proteinExistence type="predicted"/>
<accession>A0ACC3DLY1</accession>
<comment type="caution">
    <text evidence="1">The sequence shown here is derived from an EMBL/GenBank/DDBJ whole genome shotgun (WGS) entry which is preliminary data.</text>
</comment>
<evidence type="ECO:0000313" key="1">
    <source>
        <dbReference type="EMBL" id="KAK3077592.1"/>
    </source>
</evidence>
<dbReference type="Proteomes" id="UP001186974">
    <property type="component" value="Unassembled WGS sequence"/>
</dbReference>
<gene>
    <name evidence="1" type="ORF">LTS18_009822</name>
</gene>
<protein>
    <submittedName>
        <fullName evidence="1">Uncharacterized protein</fullName>
    </submittedName>
</protein>
<reference evidence="1" key="1">
    <citation type="submission" date="2024-09" db="EMBL/GenBank/DDBJ databases">
        <title>Black Yeasts Isolated from many extreme environments.</title>
        <authorList>
            <person name="Coleine C."/>
            <person name="Stajich J.E."/>
            <person name="Selbmann L."/>
        </authorList>
    </citation>
    <scope>NUCLEOTIDE SEQUENCE</scope>
    <source>
        <strain evidence="1">CCFEE 5737</strain>
    </source>
</reference>
<name>A0ACC3DLY1_9PEZI</name>
<dbReference type="EMBL" id="JAWDJW010002693">
    <property type="protein sequence ID" value="KAK3077592.1"/>
    <property type="molecule type" value="Genomic_DNA"/>
</dbReference>
<sequence>AMGEQNAVASRELGPLRRDVLAAAEGIYRELHGNEDGSVPATFRLIYMIGWKEAPGQAKPLDRGSGMVSIKDVLEGKQKMPRDK</sequence>
<organism evidence="1 2">
    <name type="scientific">Coniosporium uncinatum</name>
    <dbReference type="NCBI Taxonomy" id="93489"/>
    <lineage>
        <taxon>Eukaryota</taxon>
        <taxon>Fungi</taxon>
        <taxon>Dikarya</taxon>
        <taxon>Ascomycota</taxon>
        <taxon>Pezizomycotina</taxon>
        <taxon>Dothideomycetes</taxon>
        <taxon>Dothideomycetes incertae sedis</taxon>
        <taxon>Coniosporium</taxon>
    </lineage>
</organism>